<proteinExistence type="predicted"/>
<dbReference type="Proteomes" id="UP000326924">
    <property type="component" value="Unassembled WGS sequence"/>
</dbReference>
<name>A0A5J5EMT7_9PEZI</name>
<protein>
    <submittedName>
        <fullName evidence="1">Uncharacterized protein</fullName>
    </submittedName>
</protein>
<comment type="caution">
    <text evidence="1">The sequence shown here is derived from an EMBL/GenBank/DDBJ whole genome shotgun (WGS) entry which is preliminary data.</text>
</comment>
<evidence type="ECO:0000313" key="1">
    <source>
        <dbReference type="EMBL" id="KAA8896362.1"/>
    </source>
</evidence>
<dbReference type="AlphaFoldDB" id="A0A5J5EMT7"/>
<keyword evidence="2" id="KW-1185">Reference proteome</keyword>
<gene>
    <name evidence="1" type="ORF">FN846DRAFT_910757</name>
</gene>
<dbReference type="EMBL" id="VXIS01000214">
    <property type="protein sequence ID" value="KAA8896362.1"/>
    <property type="molecule type" value="Genomic_DNA"/>
</dbReference>
<reference evidence="1 2" key="1">
    <citation type="submission" date="2019-09" db="EMBL/GenBank/DDBJ databases">
        <title>Draft genome of the ectomycorrhizal ascomycete Sphaerosporella brunnea.</title>
        <authorList>
            <consortium name="DOE Joint Genome Institute"/>
            <person name="Benucci G.M."/>
            <person name="Marozzi G."/>
            <person name="Antonielli L."/>
            <person name="Sanchez S."/>
            <person name="Marco P."/>
            <person name="Wang X."/>
            <person name="Falini L.B."/>
            <person name="Barry K."/>
            <person name="Haridas S."/>
            <person name="Lipzen A."/>
            <person name="Labutti K."/>
            <person name="Grigoriev I.V."/>
            <person name="Murat C."/>
            <person name="Martin F."/>
            <person name="Albertini E."/>
            <person name="Donnini D."/>
            <person name="Bonito G."/>
        </authorList>
    </citation>
    <scope>NUCLEOTIDE SEQUENCE [LARGE SCALE GENOMIC DNA]</scope>
    <source>
        <strain evidence="1 2">Sb_GMNB300</strain>
    </source>
</reference>
<organism evidence="1 2">
    <name type="scientific">Sphaerosporella brunnea</name>
    <dbReference type="NCBI Taxonomy" id="1250544"/>
    <lineage>
        <taxon>Eukaryota</taxon>
        <taxon>Fungi</taxon>
        <taxon>Dikarya</taxon>
        <taxon>Ascomycota</taxon>
        <taxon>Pezizomycotina</taxon>
        <taxon>Pezizomycetes</taxon>
        <taxon>Pezizales</taxon>
        <taxon>Pyronemataceae</taxon>
        <taxon>Sphaerosporella</taxon>
    </lineage>
</organism>
<evidence type="ECO:0000313" key="2">
    <source>
        <dbReference type="Proteomes" id="UP000326924"/>
    </source>
</evidence>
<sequence length="215" mass="24529">MTPQEHIQCAAHAVDAEYRLLGPTSSNRSAIWPLLSMWLGVEQGAEHVFAWFARWRQHEIRRAEIQDTDKPARWFRVVKRLLAPMRPGWRPGDRDDDEWEFYRYAGHGCVESTSMVNVAIELMHEAMGAPAHGGGLQPLLGAHRPRTALGWLLKLRGVPERPTGTPRGGEWMMEPFPADRPLLTLQLTLLTMNKPRLYEHYPGRLYALDDGYAAL</sequence>
<accession>A0A5J5EMT7</accession>
<dbReference type="InParanoid" id="A0A5J5EMT7"/>